<proteinExistence type="inferred from homology"/>
<accession>A0A1X0NT07</accession>
<feature type="domain" description="Opioid growth factor receptor (OGFr) conserved" evidence="3">
    <location>
        <begin position="206"/>
        <end position="306"/>
    </location>
</feature>
<dbReference type="GO" id="GO:0016020">
    <property type="term" value="C:membrane"/>
    <property type="evidence" value="ECO:0007669"/>
    <property type="project" value="InterPro"/>
</dbReference>
<feature type="region of interest" description="Disordered" evidence="2">
    <location>
        <begin position="32"/>
        <end position="58"/>
    </location>
</feature>
<evidence type="ECO:0000256" key="1">
    <source>
        <dbReference type="ARBA" id="ARBA00010365"/>
    </source>
</evidence>
<name>A0A1X0NT07_9TRYP</name>
<comment type="similarity">
    <text evidence="1">Belongs to the opioid growth factor receptor family.</text>
</comment>
<reference evidence="4 5" key="1">
    <citation type="submission" date="2017-03" db="EMBL/GenBank/DDBJ databases">
        <title>An alternative strategy for trypanosome survival in the mammalian bloodstream revealed through genome and transcriptome analysis of the ubiquitous bovine parasite Trypanosoma (Megatrypanum) theileri.</title>
        <authorList>
            <person name="Kelly S."/>
            <person name="Ivens A."/>
            <person name="Mott A."/>
            <person name="O'Neill E."/>
            <person name="Emms D."/>
            <person name="Macleod O."/>
            <person name="Voorheis P."/>
            <person name="Matthews J."/>
            <person name="Matthews K."/>
            <person name="Carrington M."/>
        </authorList>
    </citation>
    <scope>NUCLEOTIDE SEQUENCE [LARGE SCALE GENOMIC DNA]</scope>
    <source>
        <strain evidence="4">Edinburgh</strain>
    </source>
</reference>
<dbReference type="GO" id="GO:0140625">
    <property type="term" value="F:opioid growth factor receptor activity"/>
    <property type="evidence" value="ECO:0007669"/>
    <property type="project" value="InterPro"/>
</dbReference>
<comment type="caution">
    <text evidence="4">The sequence shown here is derived from an EMBL/GenBank/DDBJ whole genome shotgun (WGS) entry which is preliminary data.</text>
</comment>
<dbReference type="AlphaFoldDB" id="A0A1X0NT07"/>
<protein>
    <recommendedName>
        <fullName evidence="3">Opioid growth factor receptor (OGFr) conserved domain-containing protein</fullName>
    </recommendedName>
</protein>
<dbReference type="Proteomes" id="UP000192257">
    <property type="component" value="Unassembled WGS sequence"/>
</dbReference>
<dbReference type="OrthoDB" id="9030204at2759"/>
<dbReference type="RefSeq" id="XP_028881659.1">
    <property type="nucleotide sequence ID" value="XM_029027049.1"/>
</dbReference>
<evidence type="ECO:0000259" key="3">
    <source>
        <dbReference type="Pfam" id="PF04664"/>
    </source>
</evidence>
<dbReference type="Pfam" id="PF04664">
    <property type="entry name" value="OGFr_N"/>
    <property type="match status" value="1"/>
</dbReference>
<sequence length="348" mass="40664">MYCSEVTSQPLLTETEDIETLLTTLREKANAAAAAAGDCEEEEKEKQQQQQQQREHPSVSFYRGYRSVKVQLPIQENSPLEKENISSSSFCCFHVIGLHQALLPPSQGGVQFTEEERSAQLSSSDGLELLRVNWELLLWLLMPTVRIEFLSIVKEEMNLNRKKEEKVNVKGDNDDDDDVSTPICSLQELLTPLMWKDYTQLREPGMMDRVHYSYVVFIRFYGWRIHNEESGVLDRHQNWKERYKILLENCKENNNKQDDNICCGLKKCCFYSALTHILRVLLDLCFTRYAINLVAFMLEEMRKGRLLRLQSSLEKCWLPQVIECKQVPVSEKERLQRQLYRLTHSDSD</sequence>
<dbReference type="InterPro" id="IPR006757">
    <property type="entry name" value="OGF_rcpt"/>
</dbReference>
<evidence type="ECO:0000313" key="4">
    <source>
        <dbReference type="EMBL" id="ORC87593.1"/>
    </source>
</evidence>
<gene>
    <name evidence="4" type="ORF">TM35_000211990</name>
</gene>
<dbReference type="InterPro" id="IPR039574">
    <property type="entry name" value="OGFr"/>
</dbReference>
<dbReference type="EMBL" id="NBCO01000021">
    <property type="protein sequence ID" value="ORC87593.1"/>
    <property type="molecule type" value="Genomic_DNA"/>
</dbReference>
<evidence type="ECO:0000256" key="2">
    <source>
        <dbReference type="SAM" id="MobiDB-lite"/>
    </source>
</evidence>
<dbReference type="GeneID" id="39986829"/>
<dbReference type="PANTHER" id="PTHR14015">
    <property type="entry name" value="OPIOID GROWTH FACTOR RECEPTOR OGFR ZETA-TYPE OPIOID RECEPTOR"/>
    <property type="match status" value="1"/>
</dbReference>
<evidence type="ECO:0000313" key="5">
    <source>
        <dbReference type="Proteomes" id="UP000192257"/>
    </source>
</evidence>
<keyword evidence="5" id="KW-1185">Reference proteome</keyword>
<dbReference type="VEuPathDB" id="TriTrypDB:TM35_000211990"/>
<organism evidence="4 5">
    <name type="scientific">Trypanosoma theileri</name>
    <dbReference type="NCBI Taxonomy" id="67003"/>
    <lineage>
        <taxon>Eukaryota</taxon>
        <taxon>Discoba</taxon>
        <taxon>Euglenozoa</taxon>
        <taxon>Kinetoplastea</taxon>
        <taxon>Metakinetoplastina</taxon>
        <taxon>Trypanosomatida</taxon>
        <taxon>Trypanosomatidae</taxon>
        <taxon>Trypanosoma</taxon>
    </lineage>
</organism>
<dbReference type="PANTHER" id="PTHR14015:SF2">
    <property type="entry name" value="OPIOID GROWTH FACTOR RECEPTOR (OGFR) CONSERVED DOMAIN-CONTAINING PROTEIN"/>
    <property type="match status" value="1"/>
</dbReference>